<keyword evidence="1" id="KW-1133">Transmembrane helix</keyword>
<organism evidence="2 3">
    <name type="scientific">Croceicoccus marinus</name>
    <dbReference type="NCBI Taxonomy" id="450378"/>
    <lineage>
        <taxon>Bacteria</taxon>
        <taxon>Pseudomonadati</taxon>
        <taxon>Pseudomonadota</taxon>
        <taxon>Alphaproteobacteria</taxon>
        <taxon>Sphingomonadales</taxon>
        <taxon>Erythrobacteraceae</taxon>
        <taxon>Croceicoccus</taxon>
    </lineage>
</organism>
<keyword evidence="3" id="KW-1185">Reference proteome</keyword>
<evidence type="ECO:0000313" key="2">
    <source>
        <dbReference type="EMBL" id="ARU16170.1"/>
    </source>
</evidence>
<feature type="transmembrane region" description="Helical" evidence="1">
    <location>
        <begin position="57"/>
        <end position="79"/>
    </location>
</feature>
<gene>
    <name evidence="2" type="ORF">A9D14_08115</name>
</gene>
<evidence type="ECO:0000313" key="3">
    <source>
        <dbReference type="Proteomes" id="UP000195807"/>
    </source>
</evidence>
<keyword evidence="1" id="KW-0472">Membrane</keyword>
<dbReference type="EMBL" id="CP019602">
    <property type="protein sequence ID" value="ARU16170.1"/>
    <property type="molecule type" value="Genomic_DNA"/>
</dbReference>
<proteinExistence type="predicted"/>
<dbReference type="KEGG" id="cman:A9D14_08115"/>
<accession>A0A1Z1FBM5</accession>
<name>A0A1Z1FBM5_9SPHN</name>
<dbReference type="RefSeq" id="WP_066845066.1">
    <property type="nucleotide sequence ID" value="NZ_CP019602.1"/>
</dbReference>
<dbReference type="AlphaFoldDB" id="A0A1Z1FBM5"/>
<evidence type="ECO:0000256" key="1">
    <source>
        <dbReference type="SAM" id="Phobius"/>
    </source>
</evidence>
<protein>
    <submittedName>
        <fullName evidence="2">Uncharacterized protein</fullName>
    </submittedName>
</protein>
<reference evidence="2 3" key="1">
    <citation type="submission" date="2017-01" db="EMBL/GenBank/DDBJ databases">
        <title>Complete genome sequence of esterase-producing bacterium Croceicoccus marinus E4A9.</title>
        <authorList>
            <person name="Wu Y.-H."/>
            <person name="Cheng H."/>
            <person name="Xu L."/>
            <person name="Huo Y.-Y."/>
            <person name="Wang C.-S."/>
            <person name="Xu X.-W."/>
        </authorList>
    </citation>
    <scope>NUCLEOTIDE SEQUENCE [LARGE SCALE GENOMIC DNA]</scope>
    <source>
        <strain evidence="2 3">E4A9</strain>
    </source>
</reference>
<dbReference type="Proteomes" id="UP000195807">
    <property type="component" value="Chromosome"/>
</dbReference>
<sequence>MEGFVLDLNKRETVDIVDTAEPDVAVSAPDIITLPARPAVKAADEHLPDGIGTFRGLAIGLPIAAGLWAAIIGGVAYVIA</sequence>
<keyword evidence="1" id="KW-0812">Transmembrane</keyword>